<evidence type="ECO:0000256" key="2">
    <source>
        <dbReference type="ARBA" id="ARBA00022448"/>
    </source>
</evidence>
<evidence type="ECO:0000256" key="7">
    <source>
        <dbReference type="ARBA" id="ARBA00023065"/>
    </source>
</evidence>
<evidence type="ECO:0000256" key="3">
    <source>
        <dbReference type="ARBA" id="ARBA00022452"/>
    </source>
</evidence>
<keyword evidence="14" id="KW-0732">Signal</keyword>
<evidence type="ECO:0000256" key="14">
    <source>
        <dbReference type="SAM" id="SignalP"/>
    </source>
</evidence>
<evidence type="ECO:0000256" key="9">
    <source>
        <dbReference type="ARBA" id="ARBA00023136"/>
    </source>
</evidence>
<feature type="domain" description="TonB-dependent receptor plug" evidence="16">
    <location>
        <begin position="84"/>
        <end position="194"/>
    </location>
</feature>
<feature type="domain" description="TonB-dependent receptor-like beta-barrel" evidence="15">
    <location>
        <begin position="253"/>
        <end position="733"/>
    </location>
</feature>
<dbReference type="RefSeq" id="WP_194263718.1">
    <property type="nucleotide sequence ID" value="NZ_JABCQF010000001.1"/>
</dbReference>
<dbReference type="Pfam" id="PF00593">
    <property type="entry name" value="TonB_dep_Rec_b-barrel"/>
    <property type="match status" value="1"/>
</dbReference>
<dbReference type="Pfam" id="PF07715">
    <property type="entry name" value="Plug"/>
    <property type="match status" value="1"/>
</dbReference>
<evidence type="ECO:0000256" key="12">
    <source>
        <dbReference type="RuleBase" id="RU003357"/>
    </source>
</evidence>
<keyword evidence="9 11" id="KW-0472">Membrane</keyword>
<evidence type="ECO:0000313" key="18">
    <source>
        <dbReference type="Proteomes" id="UP000644588"/>
    </source>
</evidence>
<evidence type="ECO:0000256" key="4">
    <source>
        <dbReference type="ARBA" id="ARBA00022496"/>
    </source>
</evidence>
<evidence type="ECO:0000256" key="8">
    <source>
        <dbReference type="ARBA" id="ARBA00023077"/>
    </source>
</evidence>
<comment type="subcellular location">
    <subcellularLocation>
        <location evidence="1 11">Cell outer membrane</location>
        <topology evidence="1 11">Multi-pass membrane protein</topology>
    </subcellularLocation>
</comment>
<keyword evidence="5 11" id="KW-0812">Transmembrane</keyword>
<name>A0ABR9YJ77_9PROT</name>
<dbReference type="Gene3D" id="2.40.170.20">
    <property type="entry name" value="TonB-dependent receptor, beta-barrel domain"/>
    <property type="match status" value="1"/>
</dbReference>
<proteinExistence type="inferred from homology"/>
<keyword evidence="3 11" id="KW-1134">Transmembrane beta strand</keyword>
<organism evidence="17 18">
    <name type="scientific">Gluconobacter potus</name>
    <dbReference type="NCBI Taxonomy" id="2724927"/>
    <lineage>
        <taxon>Bacteria</taxon>
        <taxon>Pseudomonadati</taxon>
        <taxon>Pseudomonadota</taxon>
        <taxon>Alphaproteobacteria</taxon>
        <taxon>Acetobacterales</taxon>
        <taxon>Acetobacteraceae</taxon>
        <taxon>Gluconobacter</taxon>
    </lineage>
</organism>
<evidence type="ECO:0000256" key="10">
    <source>
        <dbReference type="ARBA" id="ARBA00023237"/>
    </source>
</evidence>
<dbReference type="InterPro" id="IPR012910">
    <property type="entry name" value="Plug_dom"/>
</dbReference>
<evidence type="ECO:0000256" key="6">
    <source>
        <dbReference type="ARBA" id="ARBA00023004"/>
    </source>
</evidence>
<dbReference type="InterPro" id="IPR039426">
    <property type="entry name" value="TonB-dep_rcpt-like"/>
</dbReference>
<reference evidence="18" key="1">
    <citation type="submission" date="2020-04" db="EMBL/GenBank/DDBJ databases">
        <title>Description of novel Gluconacetobacter.</title>
        <authorList>
            <person name="Sombolestani A."/>
        </authorList>
    </citation>
    <scope>NUCLEOTIDE SEQUENCE [LARGE SCALE GENOMIC DNA]</scope>
    <source>
        <strain evidence="18">R-71646</strain>
    </source>
</reference>
<dbReference type="SUPFAM" id="SSF56935">
    <property type="entry name" value="Porins"/>
    <property type="match status" value="1"/>
</dbReference>
<dbReference type="PANTHER" id="PTHR32552">
    <property type="entry name" value="FERRICHROME IRON RECEPTOR-RELATED"/>
    <property type="match status" value="1"/>
</dbReference>
<keyword evidence="2 11" id="KW-0813">Transport</keyword>
<sequence>MTSLCSGRMSALRLALMTAVFAPPVSVLAQDLPPVAHGSKTPSKASGHPATVPVPHRPATDPADVQGGLETITVSAERRRQSTHDVANSVTVLSGQFLQKIGAQSYADYISQVPGATFNQSLPGLSTITFRGIATTAGLDQGQGTTGYFLNDIPLAEPGFAIAVPDIDTFDVARVEALRGPQSTLFGSATLGGAIDYIPNQADSSKIDAAAQSSIVGMPGHEVGYAEKGMFNIPIIKGKLAVRGVLDYRQDPGYITNRGIGTNTNTSYTRNARVSVVWTPTDVDKLAYTYLAQSSDISDDPYSLIAMPDYQKSRQIEEPLRTQIQMHELRYDHDFSFATLSAMGAFLRKGKNATTDYTPYYGTSMGGGNTTLNETGDSKSMYYEVRLASRGHSRFSWLLGAAYYETWKRIEDNVSTAGVSSYLSGLYGSSVASSLTQGSDSWYWGTANYDGTEKSIFGEFSYTLLKGLTLTGGARVFNAAETASTETPGYIAYADYGTSLHRAASSTSQTSALPKVALRYEPNKAMMFYFLFSEGYRFGTPNSVIYNAAYPTPMGTKSDSLMNYEVGARLNLFHHHLLLEPTLYWIDWSNMQARLLRGDGLTYGANVGSAVSRGAELSATWITPIDGLTLKVNGTYDDAHTNQSITTSSGVIAGGSQLASSPKWQFSEIMSYTVPNVAMEPTFAVIHHYRGSAPGLLGNSLMTGNYNTVDLRVSGTFHTQQGQFGVSLYVNNVGNSHGITMGYDNGSALVNQYYLLPPRLVGFTLNWHL</sequence>
<dbReference type="PANTHER" id="PTHR32552:SF81">
    <property type="entry name" value="TONB-DEPENDENT OUTER MEMBRANE RECEPTOR"/>
    <property type="match status" value="1"/>
</dbReference>
<protein>
    <submittedName>
        <fullName evidence="17">TonB-dependent receptor</fullName>
    </submittedName>
</protein>
<reference evidence="17 18" key="2">
    <citation type="submission" date="2020-11" db="EMBL/GenBank/DDBJ databases">
        <title>Description of novel Gluconobacter species.</title>
        <authorList>
            <person name="Cleenwerck I."/>
            <person name="Cnockaert M."/>
            <person name="Borremans W."/>
            <person name="Wieme A.D."/>
            <person name="De Vuyst L."/>
            <person name="Vandamme P."/>
        </authorList>
    </citation>
    <scope>NUCLEOTIDE SEQUENCE [LARGE SCALE GENOMIC DNA]</scope>
    <source>
        <strain evidence="17 18">R-71646</strain>
    </source>
</reference>
<keyword evidence="17" id="KW-0675">Receptor</keyword>
<keyword evidence="8 12" id="KW-0798">TonB box</keyword>
<keyword evidence="18" id="KW-1185">Reference proteome</keyword>
<evidence type="ECO:0000256" key="5">
    <source>
        <dbReference type="ARBA" id="ARBA00022692"/>
    </source>
</evidence>
<accession>A0ABR9YJ77</accession>
<evidence type="ECO:0000256" key="11">
    <source>
        <dbReference type="PROSITE-ProRule" id="PRU01360"/>
    </source>
</evidence>
<gene>
    <name evidence="17" type="ORF">HKD31_02565</name>
</gene>
<evidence type="ECO:0000259" key="16">
    <source>
        <dbReference type="Pfam" id="PF07715"/>
    </source>
</evidence>
<dbReference type="InterPro" id="IPR036942">
    <property type="entry name" value="Beta-barrel_TonB_sf"/>
</dbReference>
<evidence type="ECO:0000256" key="1">
    <source>
        <dbReference type="ARBA" id="ARBA00004571"/>
    </source>
</evidence>
<dbReference type="PROSITE" id="PS52016">
    <property type="entry name" value="TONB_DEPENDENT_REC_3"/>
    <property type="match status" value="1"/>
</dbReference>
<keyword evidence="10 11" id="KW-0998">Cell outer membrane</keyword>
<feature type="signal peptide" evidence="14">
    <location>
        <begin position="1"/>
        <end position="29"/>
    </location>
</feature>
<keyword evidence="6" id="KW-0408">Iron</keyword>
<keyword evidence="4" id="KW-0410">Iron transport</keyword>
<comment type="caution">
    <text evidence="17">The sequence shown here is derived from an EMBL/GenBank/DDBJ whole genome shotgun (WGS) entry which is preliminary data.</text>
</comment>
<evidence type="ECO:0000259" key="15">
    <source>
        <dbReference type="Pfam" id="PF00593"/>
    </source>
</evidence>
<dbReference type="Proteomes" id="UP000644588">
    <property type="component" value="Unassembled WGS sequence"/>
</dbReference>
<feature type="chain" id="PRO_5045243811" evidence="14">
    <location>
        <begin position="30"/>
        <end position="769"/>
    </location>
</feature>
<dbReference type="EMBL" id="JABCQF010000001">
    <property type="protein sequence ID" value="MBF0881632.1"/>
    <property type="molecule type" value="Genomic_DNA"/>
</dbReference>
<comment type="similarity">
    <text evidence="11 12">Belongs to the TonB-dependent receptor family.</text>
</comment>
<feature type="region of interest" description="Disordered" evidence="13">
    <location>
        <begin position="36"/>
        <end position="66"/>
    </location>
</feature>
<evidence type="ECO:0000313" key="17">
    <source>
        <dbReference type="EMBL" id="MBF0881632.1"/>
    </source>
</evidence>
<dbReference type="InterPro" id="IPR000531">
    <property type="entry name" value="Beta-barrel_TonB"/>
</dbReference>
<evidence type="ECO:0000256" key="13">
    <source>
        <dbReference type="SAM" id="MobiDB-lite"/>
    </source>
</evidence>
<keyword evidence="7" id="KW-0406">Ion transport</keyword>